<comment type="function">
    <text evidence="9">Catalyzes the first step in the biosynthesis of NAD from nicotinic acid, the ATP-dependent synthesis of beta-nicotinate D-ribonucleotide from nicotinate and 5-phospho-D-ribose 1-phosphate. Helps prevent cellular oxidative stress via its role in NAD biosynthesis.</text>
</comment>
<organism evidence="15 16">
    <name type="scientific">Necator americanus</name>
    <name type="common">Human hookworm</name>
    <dbReference type="NCBI Taxonomy" id="51031"/>
    <lineage>
        <taxon>Eukaryota</taxon>
        <taxon>Metazoa</taxon>
        <taxon>Ecdysozoa</taxon>
        <taxon>Nematoda</taxon>
        <taxon>Chromadorea</taxon>
        <taxon>Rhabditida</taxon>
        <taxon>Rhabditina</taxon>
        <taxon>Rhabditomorpha</taxon>
        <taxon>Strongyloidea</taxon>
        <taxon>Ancylostomatidae</taxon>
        <taxon>Bunostominae</taxon>
        <taxon>Necator</taxon>
    </lineage>
</organism>
<dbReference type="Gene3D" id="3.20.20.70">
    <property type="entry name" value="Aldolase class I"/>
    <property type="match status" value="1"/>
</dbReference>
<dbReference type="InterPro" id="IPR036068">
    <property type="entry name" value="Nicotinate_pribotase-like_C"/>
</dbReference>
<dbReference type="EC" id="6.3.4.21" evidence="3 11"/>
<sequence>MAFIHASGRNSTFSSSIGLHVNGQDSLVQPLLTDYYQITMCYGYWLAGSHDEIAVFDLFFRNNPFNGEFTVFAGLEDCLRFMENFKFSNSDIDYIKTLLPDDCNPAFFEYLAQLDCSRMKIEAIPEGSVVFPKVPLMTVEGPLAICQFLETTFLNLINYASLIATNAARFRQVAGDEVQMFEFGLRRAQGPNGGLTASKYCYIGGFDGTSNVLAGKLFGIPVKGTQAHSFVCSFSSSNDLRVRSLRSKDGSRECDLYGLSAEKRRLIMEKIDWGVIETEVSEGELAAFVAYAIAFPSSNLSLIDTYDILRSGVINFIAVTLALFDLGYKSIGCRIDSGDLSYLSKEVRARFRKVADLNPDWEWIANLTIVASNDINEETIVSLNEQSHEINAFGIGTHLVTCQKQPALGCVYKLVGLSGHPKIKLSQDVSKITIPGRKKCFRLYGKTGYSILDLMMLEDEQVPTENTQILCRHPFEESKRALVMASKVEQLQQVFWCNGAIVQELPGINTIRDRVNKSLRTLRKDHRRSFNPTPYKVSVSEKLYNFLHALWLQNAPIGQLE</sequence>
<dbReference type="InterPro" id="IPR006405">
    <property type="entry name" value="Nic_PRibTrfase_pncB"/>
</dbReference>
<dbReference type="SUPFAM" id="SSF51690">
    <property type="entry name" value="Nicotinate/Quinolinate PRTase C-terminal domain-like"/>
    <property type="match status" value="1"/>
</dbReference>
<comment type="similarity">
    <text evidence="2 11">Belongs to the NAPRTase family.</text>
</comment>
<comment type="caution">
    <text evidence="15">The sequence shown here is derived from an EMBL/GenBank/DDBJ whole genome shotgun (WGS) entry which is preliminary data.</text>
</comment>
<evidence type="ECO:0000259" key="12">
    <source>
        <dbReference type="Pfam" id="PF04095"/>
    </source>
</evidence>
<dbReference type="PANTHER" id="PTHR11098">
    <property type="entry name" value="NICOTINATE PHOSPHORIBOSYLTRANSFERASE"/>
    <property type="match status" value="1"/>
</dbReference>
<evidence type="ECO:0000256" key="8">
    <source>
        <dbReference type="ARBA" id="ARBA00022679"/>
    </source>
</evidence>
<dbReference type="Proteomes" id="UP001303046">
    <property type="component" value="Unassembled WGS sequence"/>
</dbReference>
<evidence type="ECO:0000256" key="11">
    <source>
        <dbReference type="RuleBase" id="RU365100"/>
    </source>
</evidence>
<dbReference type="EMBL" id="JAVFWL010000004">
    <property type="protein sequence ID" value="KAK6747254.1"/>
    <property type="molecule type" value="Genomic_DNA"/>
</dbReference>
<gene>
    <name evidence="15" type="primary">Necator_chrIV.g13749</name>
    <name evidence="15" type="ORF">RB195_000457</name>
</gene>
<evidence type="ECO:0000256" key="6">
    <source>
        <dbReference type="ARBA" id="ARBA00022598"/>
    </source>
</evidence>
<evidence type="ECO:0000256" key="2">
    <source>
        <dbReference type="ARBA" id="ARBA00010897"/>
    </source>
</evidence>
<dbReference type="Gene3D" id="3.20.140.10">
    <property type="entry name" value="nicotinate phosphoribosyltransferase"/>
    <property type="match status" value="2"/>
</dbReference>
<dbReference type="Pfam" id="PF17767">
    <property type="entry name" value="NAPRTase_N"/>
    <property type="match status" value="1"/>
</dbReference>
<keyword evidence="8 11" id="KW-0808">Transferase</keyword>
<evidence type="ECO:0000256" key="7">
    <source>
        <dbReference type="ARBA" id="ARBA00022642"/>
    </source>
</evidence>
<dbReference type="CDD" id="cd01570">
    <property type="entry name" value="NAPRTase_A"/>
    <property type="match status" value="1"/>
</dbReference>
<dbReference type="NCBIfam" id="TIGR01513">
    <property type="entry name" value="NAPRTase_put"/>
    <property type="match status" value="1"/>
</dbReference>
<dbReference type="PANTHER" id="PTHR11098:SF1">
    <property type="entry name" value="NICOTINATE PHOSPHORIBOSYLTRANSFERASE"/>
    <property type="match status" value="1"/>
</dbReference>
<feature type="domain" description="Nicotinate phosphoribosyltransferase C-terminal" evidence="14">
    <location>
        <begin position="437"/>
        <end position="546"/>
    </location>
</feature>
<keyword evidence="6 11" id="KW-0436">Ligase</keyword>
<evidence type="ECO:0000259" key="14">
    <source>
        <dbReference type="Pfam" id="PF17956"/>
    </source>
</evidence>
<evidence type="ECO:0000256" key="9">
    <source>
        <dbReference type="ARBA" id="ARBA00023426"/>
    </source>
</evidence>
<evidence type="ECO:0000256" key="1">
    <source>
        <dbReference type="ARBA" id="ARBA00004952"/>
    </source>
</evidence>
<comment type="catalytic activity">
    <reaction evidence="10 11">
        <text>5-phospho-alpha-D-ribose 1-diphosphate + nicotinate + ATP + H2O = nicotinate beta-D-ribonucleotide + ADP + phosphate + diphosphate</text>
        <dbReference type="Rhea" id="RHEA:36163"/>
        <dbReference type="ChEBI" id="CHEBI:15377"/>
        <dbReference type="ChEBI" id="CHEBI:30616"/>
        <dbReference type="ChEBI" id="CHEBI:32544"/>
        <dbReference type="ChEBI" id="CHEBI:33019"/>
        <dbReference type="ChEBI" id="CHEBI:43474"/>
        <dbReference type="ChEBI" id="CHEBI:57502"/>
        <dbReference type="ChEBI" id="CHEBI:58017"/>
        <dbReference type="ChEBI" id="CHEBI:456216"/>
        <dbReference type="EC" id="6.3.4.21"/>
    </reaction>
</comment>
<accession>A0ABR1D9U6</accession>
<evidence type="ECO:0000256" key="10">
    <source>
        <dbReference type="ARBA" id="ARBA00048668"/>
    </source>
</evidence>
<proteinExistence type="inferred from homology"/>
<evidence type="ECO:0000313" key="15">
    <source>
        <dbReference type="EMBL" id="KAK6747254.1"/>
    </source>
</evidence>
<evidence type="ECO:0000256" key="4">
    <source>
        <dbReference type="ARBA" id="ARBA00021569"/>
    </source>
</evidence>
<dbReference type="InterPro" id="IPR041619">
    <property type="entry name" value="NAPRTase_C"/>
</dbReference>
<dbReference type="InterPro" id="IPR041525">
    <property type="entry name" value="N/Namide_PRibTrfase"/>
</dbReference>
<dbReference type="InterPro" id="IPR007229">
    <property type="entry name" value="Nic_PRibTrfase-Fam"/>
</dbReference>
<dbReference type="Pfam" id="PF04095">
    <property type="entry name" value="NAPRTase"/>
    <property type="match status" value="1"/>
</dbReference>
<dbReference type="InterPro" id="IPR040727">
    <property type="entry name" value="NAPRTase_N"/>
</dbReference>
<reference evidence="15 16" key="1">
    <citation type="submission" date="2023-08" db="EMBL/GenBank/DDBJ databases">
        <title>A Necator americanus chromosomal reference genome.</title>
        <authorList>
            <person name="Ilik V."/>
            <person name="Petrzelkova K.J."/>
            <person name="Pardy F."/>
            <person name="Fuh T."/>
            <person name="Niatou-Singa F.S."/>
            <person name="Gouil Q."/>
            <person name="Baker L."/>
            <person name="Ritchie M.E."/>
            <person name="Jex A.R."/>
            <person name="Gazzola D."/>
            <person name="Li H."/>
            <person name="Toshio Fujiwara R."/>
            <person name="Zhan B."/>
            <person name="Aroian R.V."/>
            <person name="Pafco B."/>
            <person name="Schwarz E.M."/>
        </authorList>
    </citation>
    <scope>NUCLEOTIDE SEQUENCE [LARGE SCALE GENOMIC DNA]</scope>
    <source>
        <strain evidence="15 16">Aroian</strain>
        <tissue evidence="15">Whole animal</tissue>
    </source>
</reference>
<comment type="pathway">
    <text evidence="1 11">Cofactor biosynthesis; NAD(+) biosynthesis; nicotinate D-ribonucleotide from nicotinate: step 1/1.</text>
</comment>
<keyword evidence="5" id="KW-0597">Phosphoprotein</keyword>
<feature type="domain" description="Nicotinate phosphoribosyltransferase N-terminal" evidence="13">
    <location>
        <begin position="31"/>
        <end position="158"/>
    </location>
</feature>
<name>A0ABR1D9U6_NECAM</name>
<dbReference type="Pfam" id="PF17956">
    <property type="entry name" value="NAPRTase_C"/>
    <property type="match status" value="1"/>
</dbReference>
<evidence type="ECO:0000313" key="16">
    <source>
        <dbReference type="Proteomes" id="UP001303046"/>
    </source>
</evidence>
<dbReference type="InterPro" id="IPR013785">
    <property type="entry name" value="Aldolase_TIM"/>
</dbReference>
<comment type="PTM">
    <text evidence="11">Transiently phosphorylated on a His residue during the reaction cycle. Phosphorylation strongly increases the affinity for substrates and increases the rate of nicotinate D-ribonucleotide production. Dephosphorylation regenerates the low-affinity form of the enzyme, leading to product release.</text>
</comment>
<keyword evidence="7 11" id="KW-0662">Pyridine nucleotide biosynthesis</keyword>
<protein>
    <recommendedName>
        <fullName evidence="4 11">Nicotinate phosphoribosyltransferase</fullName>
        <ecNumber evidence="3 11">6.3.4.21</ecNumber>
    </recommendedName>
</protein>
<feature type="domain" description="Nicotinate/nicotinamide phosphoribosyltransferase" evidence="12">
    <location>
        <begin position="332"/>
        <end position="433"/>
    </location>
</feature>
<dbReference type="PIRSF" id="PIRSF000484">
    <property type="entry name" value="NAPRT"/>
    <property type="match status" value="1"/>
</dbReference>
<evidence type="ECO:0000256" key="3">
    <source>
        <dbReference type="ARBA" id="ARBA00013236"/>
    </source>
</evidence>
<keyword evidence="16" id="KW-1185">Reference proteome</keyword>
<dbReference type="SUPFAM" id="SSF54675">
    <property type="entry name" value="Nicotinate/Quinolinate PRTase N-terminal domain-like"/>
    <property type="match status" value="1"/>
</dbReference>
<evidence type="ECO:0000259" key="13">
    <source>
        <dbReference type="Pfam" id="PF17767"/>
    </source>
</evidence>
<evidence type="ECO:0000256" key="5">
    <source>
        <dbReference type="ARBA" id="ARBA00022553"/>
    </source>
</evidence>